<evidence type="ECO:0000313" key="2">
    <source>
        <dbReference type="EMBL" id="KOY83462.1"/>
    </source>
</evidence>
<dbReference type="RefSeq" id="WP_053994709.1">
    <property type="nucleotide sequence ID" value="NZ_CP065643.1"/>
</dbReference>
<proteinExistence type="predicted"/>
<name>A0A0N1J0C1_9BACI</name>
<sequence>MDSIEEAAIYLERGHSGTSTINDHAPSDHQISPPAQSETISRTANFKTIREAYPVTAITFVRLPNSSIDLIHVSTSIAGIAS</sequence>
<dbReference type="AlphaFoldDB" id="A0A0N1J0C1"/>
<comment type="caution">
    <text evidence="3">The sequence shown here is derived from an EMBL/GenBank/DDBJ whole genome shotgun (WGS) entry which is preliminary data.</text>
</comment>
<gene>
    <name evidence="2" type="ORF">ADM90_09405</name>
    <name evidence="3" type="ORF">ADM90_09425</name>
</gene>
<evidence type="ECO:0000256" key="1">
    <source>
        <dbReference type="SAM" id="MobiDB-lite"/>
    </source>
</evidence>
<evidence type="ECO:0000313" key="3">
    <source>
        <dbReference type="EMBL" id="KOY83465.1"/>
    </source>
</evidence>
<reference evidence="3 4" key="1">
    <citation type="submission" date="2015-07" db="EMBL/GenBank/DDBJ databases">
        <title>Genome sequencing project for genomic taxonomy and phylogenomics of Bacillus-like bacteria.</title>
        <authorList>
            <person name="Liu B."/>
            <person name="Wang J."/>
            <person name="Zhu Y."/>
            <person name="Liu G."/>
            <person name="Chen Q."/>
            <person name="Chen Z."/>
            <person name="Che J."/>
            <person name="Ge C."/>
            <person name="Shi H."/>
            <person name="Pan Z."/>
            <person name="Liu X."/>
        </authorList>
    </citation>
    <scope>NUCLEOTIDE SEQUENCE [LARGE SCALE GENOMIC DNA]</scope>
    <source>
        <strain evidence="3 4">DSM 54</strain>
    </source>
</reference>
<dbReference type="EMBL" id="LGCI01000005">
    <property type="protein sequence ID" value="KOY83462.1"/>
    <property type="molecule type" value="Genomic_DNA"/>
</dbReference>
<organism evidence="3 4">
    <name type="scientific">Lysinibacillus macroides</name>
    <dbReference type="NCBI Taxonomy" id="33935"/>
    <lineage>
        <taxon>Bacteria</taxon>
        <taxon>Bacillati</taxon>
        <taxon>Bacillota</taxon>
        <taxon>Bacilli</taxon>
        <taxon>Bacillales</taxon>
        <taxon>Bacillaceae</taxon>
        <taxon>Lysinibacillus</taxon>
    </lineage>
</organism>
<keyword evidence="4" id="KW-1185">Reference proteome</keyword>
<feature type="compositionally biased region" description="Polar residues" evidence="1">
    <location>
        <begin position="29"/>
        <end position="39"/>
    </location>
</feature>
<protein>
    <submittedName>
        <fullName evidence="3">Uncharacterized protein</fullName>
    </submittedName>
</protein>
<dbReference type="EMBL" id="LGCI01000005">
    <property type="protein sequence ID" value="KOY83465.1"/>
    <property type="molecule type" value="Genomic_DNA"/>
</dbReference>
<evidence type="ECO:0000313" key="4">
    <source>
        <dbReference type="Proteomes" id="UP000037977"/>
    </source>
</evidence>
<accession>A0A0N1J0C1</accession>
<dbReference type="PATRIC" id="fig|33935.3.peg.1379"/>
<feature type="region of interest" description="Disordered" evidence="1">
    <location>
        <begin position="16"/>
        <end position="39"/>
    </location>
</feature>
<dbReference type="Proteomes" id="UP000037977">
    <property type="component" value="Unassembled WGS sequence"/>
</dbReference>